<comment type="caution">
    <text evidence="2">The sequence shown here is derived from an EMBL/GenBank/DDBJ whole genome shotgun (WGS) entry which is preliminary data.</text>
</comment>
<gene>
    <name evidence="2" type="ORF">GCM10010191_38970</name>
</gene>
<sequence>MRYVALVGAAAFAHERLAAGLPGMSRQVIDSVLRRGDDPGLFLAYWTGAYGRALPKPVKRGLADAVTRLYDERSLLAHDTGHPDLSVPGSLLTARTFPSSHFTAPTPAPYRFGDVIELVHPRARDQRQADLFRHALDRRRHPRREIPASLSLVHRHRGLLDGHPPMADDTVPLTDLGFTWRRAGGMLRRPLGRADWERLIPSMPLDDLVRCLTHFDEAPISFETAMTVASRLADPAAIRAAGILPLRLAAARRAVAHQRWVPFLERAAAYGLAALPRIPGRTLLVLDHTSDTAAVFGLTFAQCCETADIVTAEGKPFSVVPGESPLHGLPRWRSCDLPGVPLACRSAVQSSFAGHDRVVVAYEHAQNPAEMDVPAPVYSWALSGAPAVPSRDRLLFGGLSDAAYPVIPWIEAARNSNWPF</sequence>
<dbReference type="EMBL" id="BAAARW010000012">
    <property type="protein sequence ID" value="GAA2423223.1"/>
    <property type="molecule type" value="Genomic_DNA"/>
</dbReference>
<evidence type="ECO:0000313" key="3">
    <source>
        <dbReference type="Proteomes" id="UP001501231"/>
    </source>
</evidence>
<name>A0ABN3J6D3_9ACTN</name>
<reference evidence="2 3" key="1">
    <citation type="journal article" date="2019" name="Int. J. Syst. Evol. Microbiol.">
        <title>The Global Catalogue of Microorganisms (GCM) 10K type strain sequencing project: providing services to taxonomists for standard genome sequencing and annotation.</title>
        <authorList>
            <consortium name="The Broad Institute Genomics Platform"/>
            <consortium name="The Broad Institute Genome Sequencing Center for Infectious Disease"/>
            <person name="Wu L."/>
            <person name="Ma J."/>
        </authorList>
    </citation>
    <scope>NUCLEOTIDE SEQUENCE [LARGE SCALE GENOMIC DNA]</scope>
    <source>
        <strain evidence="2 3">JCM 3325</strain>
    </source>
</reference>
<evidence type="ECO:0000313" key="2">
    <source>
        <dbReference type="EMBL" id="GAA2423223.1"/>
    </source>
</evidence>
<keyword evidence="3" id="KW-1185">Reference proteome</keyword>
<evidence type="ECO:0000259" key="1">
    <source>
        <dbReference type="PROSITE" id="PS50988"/>
    </source>
</evidence>
<proteinExistence type="predicted"/>
<dbReference type="PROSITE" id="PS50988">
    <property type="entry name" value="TROVE"/>
    <property type="match status" value="1"/>
</dbReference>
<dbReference type="InterPro" id="IPR037214">
    <property type="entry name" value="TROVE_dom_sf"/>
</dbReference>
<feature type="domain" description="TROVE" evidence="1">
    <location>
        <begin position="1"/>
        <end position="280"/>
    </location>
</feature>
<accession>A0ABN3J6D3</accession>
<protein>
    <submittedName>
        <fullName evidence="2">TROVE domain-containing protein</fullName>
    </submittedName>
</protein>
<organism evidence="2 3">
    <name type="scientific">Actinomadura vinacea</name>
    <dbReference type="NCBI Taxonomy" id="115336"/>
    <lineage>
        <taxon>Bacteria</taxon>
        <taxon>Bacillati</taxon>
        <taxon>Actinomycetota</taxon>
        <taxon>Actinomycetes</taxon>
        <taxon>Streptosporangiales</taxon>
        <taxon>Thermomonosporaceae</taxon>
        <taxon>Actinomadura</taxon>
    </lineage>
</organism>
<dbReference type="SUPFAM" id="SSF140864">
    <property type="entry name" value="TROVE domain-like"/>
    <property type="match status" value="1"/>
</dbReference>
<dbReference type="InterPro" id="IPR008858">
    <property type="entry name" value="TROVE_dom"/>
</dbReference>
<dbReference type="Proteomes" id="UP001501231">
    <property type="component" value="Unassembled WGS sequence"/>
</dbReference>